<dbReference type="PANTHER" id="PTHR37816">
    <property type="entry name" value="YALI0E33011P"/>
    <property type="match status" value="1"/>
</dbReference>
<dbReference type="Proteomes" id="UP001431209">
    <property type="component" value="Unassembled WGS sequence"/>
</dbReference>
<dbReference type="AlphaFoldDB" id="A0AAW2Z6Y6"/>
<evidence type="ECO:0008006" key="3">
    <source>
        <dbReference type="Google" id="ProtNLM"/>
    </source>
</evidence>
<dbReference type="InterPro" id="IPR027417">
    <property type="entry name" value="P-loop_NTPase"/>
</dbReference>
<evidence type="ECO:0000313" key="2">
    <source>
        <dbReference type="Proteomes" id="UP001431209"/>
    </source>
</evidence>
<protein>
    <recommendedName>
        <fullName evidence="3">Adenylate kinase</fullName>
    </recommendedName>
</protein>
<name>A0AAW2Z6Y6_9EUKA</name>
<reference evidence="1 2" key="1">
    <citation type="submission" date="2024-03" db="EMBL/GenBank/DDBJ databases">
        <title>The Acrasis kona genome and developmental transcriptomes reveal deep origins of eukaryotic multicellular pathways.</title>
        <authorList>
            <person name="Sheikh S."/>
            <person name="Fu C.-J."/>
            <person name="Brown M.W."/>
            <person name="Baldauf S.L."/>
        </authorList>
    </citation>
    <scope>NUCLEOTIDE SEQUENCE [LARGE SCALE GENOMIC DNA]</scope>
    <source>
        <strain evidence="1 2">ATCC MYA-3509</strain>
    </source>
</reference>
<dbReference type="EMBL" id="JAOPGA020001112">
    <property type="protein sequence ID" value="KAL0485169.1"/>
    <property type="molecule type" value="Genomic_DNA"/>
</dbReference>
<dbReference type="Gene3D" id="3.40.50.300">
    <property type="entry name" value="P-loop containing nucleotide triphosphate hydrolases"/>
    <property type="match status" value="1"/>
</dbReference>
<proteinExistence type="predicted"/>
<dbReference type="SUPFAM" id="SSF52540">
    <property type="entry name" value="P-loop containing nucleoside triphosphate hydrolases"/>
    <property type="match status" value="1"/>
</dbReference>
<gene>
    <name evidence="1" type="ORF">AKO1_004281</name>
</gene>
<dbReference type="InterPro" id="IPR052922">
    <property type="entry name" value="Cytidylate_Kinase-2"/>
</dbReference>
<dbReference type="PANTHER" id="PTHR37816:SF1">
    <property type="entry name" value="TOXIN"/>
    <property type="match status" value="1"/>
</dbReference>
<accession>A0AAW2Z6Y6</accession>
<organism evidence="1 2">
    <name type="scientific">Acrasis kona</name>
    <dbReference type="NCBI Taxonomy" id="1008807"/>
    <lineage>
        <taxon>Eukaryota</taxon>
        <taxon>Discoba</taxon>
        <taxon>Heterolobosea</taxon>
        <taxon>Tetramitia</taxon>
        <taxon>Eutetramitia</taxon>
        <taxon>Acrasidae</taxon>
        <taxon>Acrasis</taxon>
    </lineage>
</organism>
<evidence type="ECO:0000313" key="1">
    <source>
        <dbReference type="EMBL" id="KAL0485169.1"/>
    </source>
</evidence>
<comment type="caution">
    <text evidence="1">The sequence shown here is derived from an EMBL/GenBank/DDBJ whole genome shotgun (WGS) entry which is preliminary data.</text>
</comment>
<sequence length="228" mass="26596">MILTVVFLITLFILFKLLIGYIRDDSPQDETPVLDPKQPIRMVVVGCSGSGKSYLTKELANKYSLDRIELDYIHWRPNWNEATEYEFTCKLNELLDASEKKIATGQSRGWVIDGNYTKRVPRITWSKANFAIWLDYSLSIVLFRLLTRTFKRIIFKEPVCNGNVESLSNFLASRDSLLLFVINNHPNLEKKLPVMLDEFKETMPLLRLRSPHRCNKWLNSLYDSVFII</sequence>
<keyword evidence="2" id="KW-1185">Reference proteome</keyword>